<dbReference type="Pfam" id="PF00196">
    <property type="entry name" value="GerE"/>
    <property type="match status" value="1"/>
</dbReference>
<dbReference type="PANTHER" id="PTHR16305:SF35">
    <property type="entry name" value="TRANSCRIPTIONAL ACTIVATOR DOMAIN"/>
    <property type="match status" value="1"/>
</dbReference>
<dbReference type="GO" id="GO:0005524">
    <property type="term" value="F:ATP binding"/>
    <property type="evidence" value="ECO:0007669"/>
    <property type="project" value="UniProtKB-KW"/>
</dbReference>
<dbReference type="SUPFAM" id="SSF46894">
    <property type="entry name" value="C-terminal effector domain of the bipartite response regulators"/>
    <property type="match status" value="1"/>
</dbReference>
<keyword evidence="5" id="KW-1185">Reference proteome</keyword>
<evidence type="ECO:0000256" key="2">
    <source>
        <dbReference type="ARBA" id="ARBA00022840"/>
    </source>
</evidence>
<dbReference type="Gene3D" id="1.10.10.10">
    <property type="entry name" value="Winged helix-like DNA-binding domain superfamily/Winged helix DNA-binding domain"/>
    <property type="match status" value="1"/>
</dbReference>
<evidence type="ECO:0000259" key="3">
    <source>
        <dbReference type="PROSITE" id="PS50043"/>
    </source>
</evidence>
<dbReference type="SUPFAM" id="SSF52540">
    <property type="entry name" value="P-loop containing nucleoside triphosphate hydrolases"/>
    <property type="match status" value="1"/>
</dbReference>
<dbReference type="PANTHER" id="PTHR16305">
    <property type="entry name" value="TESTICULAR SOLUBLE ADENYLYL CYCLASE"/>
    <property type="match status" value="1"/>
</dbReference>
<dbReference type="Gene3D" id="3.40.50.300">
    <property type="entry name" value="P-loop containing nucleotide triphosphate hydrolases"/>
    <property type="match status" value="1"/>
</dbReference>
<dbReference type="Pfam" id="PF13191">
    <property type="entry name" value="AAA_16"/>
    <property type="match status" value="1"/>
</dbReference>
<dbReference type="InterPro" id="IPR041664">
    <property type="entry name" value="AAA_16"/>
</dbReference>
<dbReference type="PRINTS" id="PR00038">
    <property type="entry name" value="HTHLUXR"/>
</dbReference>
<evidence type="ECO:0000313" key="5">
    <source>
        <dbReference type="Proteomes" id="UP000256913"/>
    </source>
</evidence>
<dbReference type="InterPro" id="IPR027417">
    <property type="entry name" value="P-loop_NTPase"/>
</dbReference>
<sequence>MAAAGGDLLVGRAAESHALLDLTARAAAGRPGFLLVAGEAGVGKTALARDLRSRVAGEFGVLWAPCLPLTSLATPFLPLLSALRDWPAGGPPDFQPLTFDRWLDDACRERPLLLVVDDLHWADGSTLEVLTFVLAMAPRRRLAVLATLRTDDLADGHPLHRWLADVRRFPEFGELPVARLDRAGTADQLTALFGRPPRESVVDEVFARTRGNPYLTALLARGLDPDAGALPPGLPDGLRGAVTRAWHGLAPADRRVSVFVAVAGRPVTAALLAEAVGGPVLPALRAAVDARVLEVTDDRYWFVHPLLAEVLEATLLPEERHSAHTAFAAILSGRVTDVAGTVAVADHYHRCGDVGQAYAWALRGAEAAQREGGAAEAVRLLDRALFLLPAVPAAALSRLDLLDRVRVAADRAGDQSRELRAVEEMIGLVDRRQAPLAAADLLVRRMRLLHTTGGSFADVGLAREALELTVDHPDSPERALATAALAHAELFRSLPDGAARARAAVELAEASGSARALAYALTADTIARCIADDPTAADRGRQAQTVAAGIGEFWAYKSAGAWVAGTLGDIDDQAVIDYHAECRAEMTALGMPHNYAAMECALEAFGLLLRGDPQACAERLREVFAANPGPFANAHARLVAALLAVRQGRTAEARGHLARAEELTDGSGFRTQPFDLVRVEIAGAAGDAAAAIAAADRALSERLQEMYERVLPPVARVLADQIRDADPEPARAALADLRRRYPTVPAVPEVPGARYPLVAEALRALYDAEVERAHRTPAAADAWRRAHRACHTASLPWEEAYAAWRVGQTLLAGGGHRDEAASAVRRAHQLSTDLGSPLATEVAALATTARISLTEVAAEPVRTPPRWGLTDRESEILTHIVAGRTYAEIARTLVISEKTVSAHVSHMLAKTGATNRLELSQLALRHA</sequence>
<dbReference type="SMART" id="SM00421">
    <property type="entry name" value="HTH_LUXR"/>
    <property type="match status" value="1"/>
</dbReference>
<dbReference type="OrthoDB" id="3171430at2"/>
<accession>A0A3D9ZQQ8</accession>
<dbReference type="RefSeq" id="WP_116070720.1">
    <property type="nucleotide sequence ID" value="NZ_BONB01000067.1"/>
</dbReference>
<dbReference type="Proteomes" id="UP000256913">
    <property type="component" value="Unassembled WGS sequence"/>
</dbReference>
<name>A0A3D9ZQQ8_9ACTN</name>
<comment type="caution">
    <text evidence="4">The sequence shown here is derived from an EMBL/GenBank/DDBJ whole genome shotgun (WGS) entry which is preliminary data.</text>
</comment>
<dbReference type="GO" id="GO:0005737">
    <property type="term" value="C:cytoplasm"/>
    <property type="evidence" value="ECO:0007669"/>
    <property type="project" value="TreeGrafter"/>
</dbReference>
<dbReference type="PROSITE" id="PS00622">
    <property type="entry name" value="HTH_LUXR_1"/>
    <property type="match status" value="1"/>
</dbReference>
<evidence type="ECO:0000256" key="1">
    <source>
        <dbReference type="ARBA" id="ARBA00022741"/>
    </source>
</evidence>
<proteinExistence type="predicted"/>
<dbReference type="InterPro" id="IPR036388">
    <property type="entry name" value="WH-like_DNA-bd_sf"/>
</dbReference>
<gene>
    <name evidence="4" type="ORF">DFJ67_5604</name>
</gene>
<dbReference type="PROSITE" id="PS50043">
    <property type="entry name" value="HTH_LUXR_2"/>
    <property type="match status" value="1"/>
</dbReference>
<dbReference type="AlphaFoldDB" id="A0A3D9ZQQ8"/>
<feature type="domain" description="HTH luxR-type" evidence="3">
    <location>
        <begin position="861"/>
        <end position="927"/>
    </location>
</feature>
<dbReference type="CDD" id="cd06170">
    <property type="entry name" value="LuxR_C_like"/>
    <property type="match status" value="1"/>
</dbReference>
<keyword evidence="2" id="KW-0067">ATP-binding</keyword>
<dbReference type="GO" id="GO:0003677">
    <property type="term" value="F:DNA binding"/>
    <property type="evidence" value="ECO:0007669"/>
    <property type="project" value="InterPro"/>
</dbReference>
<dbReference type="GO" id="GO:0004016">
    <property type="term" value="F:adenylate cyclase activity"/>
    <property type="evidence" value="ECO:0007669"/>
    <property type="project" value="TreeGrafter"/>
</dbReference>
<keyword evidence="1" id="KW-0547">Nucleotide-binding</keyword>
<reference evidence="4 5" key="1">
    <citation type="submission" date="2018-08" db="EMBL/GenBank/DDBJ databases">
        <title>Sequencing the genomes of 1000 actinobacteria strains.</title>
        <authorList>
            <person name="Klenk H.-P."/>
        </authorList>
    </citation>
    <scope>NUCLEOTIDE SEQUENCE [LARGE SCALE GENOMIC DNA]</scope>
    <source>
        <strain evidence="4 5">DSM 44099</strain>
    </source>
</reference>
<dbReference type="GO" id="GO:0006355">
    <property type="term" value="P:regulation of DNA-templated transcription"/>
    <property type="evidence" value="ECO:0007669"/>
    <property type="project" value="InterPro"/>
</dbReference>
<organism evidence="4 5">
    <name type="scientific">Asanoa ferruginea</name>
    <dbReference type="NCBI Taxonomy" id="53367"/>
    <lineage>
        <taxon>Bacteria</taxon>
        <taxon>Bacillati</taxon>
        <taxon>Actinomycetota</taxon>
        <taxon>Actinomycetes</taxon>
        <taxon>Micromonosporales</taxon>
        <taxon>Micromonosporaceae</taxon>
        <taxon>Asanoa</taxon>
    </lineage>
</organism>
<dbReference type="InterPro" id="IPR016032">
    <property type="entry name" value="Sig_transdc_resp-reg_C-effctor"/>
</dbReference>
<dbReference type="EMBL" id="QUMQ01000001">
    <property type="protein sequence ID" value="REF99565.1"/>
    <property type="molecule type" value="Genomic_DNA"/>
</dbReference>
<protein>
    <submittedName>
        <fullName evidence="4">AAA ATPase-like protein</fullName>
    </submittedName>
</protein>
<dbReference type="InterPro" id="IPR000792">
    <property type="entry name" value="Tscrpt_reg_LuxR_C"/>
</dbReference>
<evidence type="ECO:0000313" key="4">
    <source>
        <dbReference type="EMBL" id="REF99565.1"/>
    </source>
</evidence>